<sequence>MKNTLIALVFITTSAAVSAENLKSDNYKDGFSVLGGYSVASGDLADLPYAETGSFALGLDYTFREGFIVGTVFTPDYFSNEVGAYGVAISEEIAAVDVYGGYEFDNGLRLTGGVSMGLYDGVANVGGITGAYSETMPGFNVGVGYNYKHLVADIRFASLAGDYVLSGTNTTLMVGYQF</sequence>
<feature type="signal peptide" evidence="1">
    <location>
        <begin position="1"/>
        <end position="19"/>
    </location>
</feature>
<gene>
    <name evidence="2" type="ORF">THF1A12_240066</name>
</gene>
<dbReference type="Proteomes" id="UP001295462">
    <property type="component" value="Unassembled WGS sequence"/>
</dbReference>
<evidence type="ECO:0008006" key="4">
    <source>
        <dbReference type="Google" id="ProtNLM"/>
    </source>
</evidence>
<reference evidence="2" key="1">
    <citation type="submission" date="2022-01" db="EMBL/GenBank/DDBJ databases">
        <authorList>
            <person name="Lagorce A."/>
        </authorList>
    </citation>
    <scope>NUCLEOTIDE SEQUENCE</scope>
    <source>
        <strain evidence="2">Th15_F1_A12</strain>
    </source>
</reference>
<organism evidence="2 3">
    <name type="scientific">Vibrio jasicida</name>
    <dbReference type="NCBI Taxonomy" id="766224"/>
    <lineage>
        <taxon>Bacteria</taxon>
        <taxon>Pseudomonadati</taxon>
        <taxon>Pseudomonadota</taxon>
        <taxon>Gammaproteobacteria</taxon>
        <taxon>Vibrionales</taxon>
        <taxon>Vibrionaceae</taxon>
        <taxon>Vibrio</taxon>
    </lineage>
</organism>
<accession>A0AAU9QLD9</accession>
<proteinExistence type="predicted"/>
<evidence type="ECO:0000313" key="2">
    <source>
        <dbReference type="EMBL" id="CAH1591684.1"/>
    </source>
</evidence>
<name>A0AAU9QLD9_9VIBR</name>
<protein>
    <recommendedName>
        <fullName evidence="4">Outer membrane protein beta-barrel domain-containing protein</fullName>
    </recommendedName>
</protein>
<evidence type="ECO:0000313" key="3">
    <source>
        <dbReference type="Proteomes" id="UP001295462"/>
    </source>
</evidence>
<feature type="chain" id="PRO_5043437579" description="Outer membrane protein beta-barrel domain-containing protein" evidence="1">
    <location>
        <begin position="20"/>
        <end position="178"/>
    </location>
</feature>
<keyword evidence="1" id="KW-0732">Signal</keyword>
<evidence type="ECO:0000256" key="1">
    <source>
        <dbReference type="SAM" id="SignalP"/>
    </source>
</evidence>
<dbReference type="SUPFAM" id="SSF103515">
    <property type="entry name" value="Autotransporter"/>
    <property type="match status" value="1"/>
</dbReference>
<dbReference type="InterPro" id="IPR036709">
    <property type="entry name" value="Autotransporte_beta_dom_sf"/>
</dbReference>
<dbReference type="EMBL" id="CAKMUD010000077">
    <property type="protein sequence ID" value="CAH1591684.1"/>
    <property type="molecule type" value="Genomic_DNA"/>
</dbReference>
<dbReference type="AlphaFoldDB" id="A0AAU9QLD9"/>
<comment type="caution">
    <text evidence="2">The sequence shown here is derived from an EMBL/GenBank/DDBJ whole genome shotgun (WGS) entry which is preliminary data.</text>
</comment>
<dbReference type="RefSeq" id="WP_079401058.1">
    <property type="nucleotide sequence ID" value="NZ_CAKMTZ010000076.1"/>
</dbReference>